<name>A0A4Z2AWC1_9TELE</name>
<evidence type="ECO:0000313" key="2">
    <source>
        <dbReference type="EMBL" id="TNM84462.1"/>
    </source>
</evidence>
<reference evidence="2 3" key="1">
    <citation type="submission" date="2019-04" db="EMBL/GenBank/DDBJ databases">
        <title>The sequence and de novo assembly of Takifugu bimaculatus genome using PacBio and Hi-C technologies.</title>
        <authorList>
            <person name="Xu P."/>
            <person name="Liu B."/>
            <person name="Zhou Z."/>
        </authorList>
    </citation>
    <scope>NUCLEOTIDE SEQUENCE [LARGE SCALE GENOMIC DNA]</scope>
    <source>
        <strain evidence="2">TB-2018</strain>
        <tissue evidence="2">Muscle</tissue>
    </source>
</reference>
<feature type="region of interest" description="Disordered" evidence="1">
    <location>
        <begin position="55"/>
        <end position="78"/>
    </location>
</feature>
<gene>
    <name evidence="2" type="ORF">fugu_008640</name>
</gene>
<sequence>MNSKPDGGGGRRNEKEVFLSAHRCPEVDLLPHHESQPGIVPPGSVSANVKQAQVTSTGQSESNYLDVSSTPHCDEDEDGTISDWSEEDLSLHFSPSVIISSDDEECTFDMPASTTSGDADSYRVYRGLIAGANQGLHVGANSKQRLQKSFSLDESKTKMASCIIKNVLSKKMQAEQNHSKTPHGKIKPTMVPNLPQPVEQPRVSEGAGGETGGGVTKAPIHVVRDMRSLVKNTYSHTMSTSHNSKPLGFKLVGQGGSPPPTYQQAVGVKSHDHSKNSLGGTVKQVTAVSHAVTEKESEQQTQSSNHTAEKRQRANRNQESTGRCPRPCWGSFVHYVTQS</sequence>
<dbReference type="EMBL" id="SWLE01000022">
    <property type="protein sequence ID" value="TNM84462.1"/>
    <property type="molecule type" value="Genomic_DNA"/>
</dbReference>
<comment type="caution">
    <text evidence="2">The sequence shown here is derived from an EMBL/GenBank/DDBJ whole genome shotgun (WGS) entry which is preliminary data.</text>
</comment>
<feature type="region of interest" description="Disordered" evidence="1">
    <location>
        <begin position="287"/>
        <end position="330"/>
    </location>
</feature>
<evidence type="ECO:0000313" key="3">
    <source>
        <dbReference type="Proteomes" id="UP000516260"/>
    </source>
</evidence>
<accession>A0A4Z2AWC1</accession>
<keyword evidence="3" id="KW-1185">Reference proteome</keyword>
<protein>
    <submittedName>
        <fullName evidence="2">Uncharacterized protein</fullName>
    </submittedName>
</protein>
<feature type="compositionally biased region" description="Polar residues" evidence="1">
    <location>
        <begin position="55"/>
        <end position="71"/>
    </location>
</feature>
<evidence type="ECO:0000256" key="1">
    <source>
        <dbReference type="SAM" id="MobiDB-lite"/>
    </source>
</evidence>
<organism evidence="2 3">
    <name type="scientific">Takifugu bimaculatus</name>
    <dbReference type="NCBI Taxonomy" id="433685"/>
    <lineage>
        <taxon>Eukaryota</taxon>
        <taxon>Metazoa</taxon>
        <taxon>Chordata</taxon>
        <taxon>Craniata</taxon>
        <taxon>Vertebrata</taxon>
        <taxon>Euteleostomi</taxon>
        <taxon>Actinopterygii</taxon>
        <taxon>Neopterygii</taxon>
        <taxon>Teleostei</taxon>
        <taxon>Neoteleostei</taxon>
        <taxon>Acanthomorphata</taxon>
        <taxon>Eupercaria</taxon>
        <taxon>Tetraodontiformes</taxon>
        <taxon>Tetradontoidea</taxon>
        <taxon>Tetraodontidae</taxon>
        <taxon>Takifugu</taxon>
    </lineage>
</organism>
<dbReference type="AlphaFoldDB" id="A0A4Z2AWC1"/>
<dbReference type="Proteomes" id="UP000516260">
    <property type="component" value="Chromosome 9"/>
</dbReference>
<proteinExistence type="predicted"/>